<evidence type="ECO:0000313" key="2">
    <source>
        <dbReference type="EMBL" id="RQP21434.1"/>
    </source>
</evidence>
<proteinExistence type="predicted"/>
<feature type="region of interest" description="Disordered" evidence="1">
    <location>
        <begin position="1"/>
        <end position="27"/>
    </location>
</feature>
<sequence length="164" mass="18578">MSNIPSTEGLDTAEPSKRDGSTPSGCRRDFSEHAVRWCKGAFDDVSPRRATDDHMLGEGSDNALRAYAVVAKLGERREHTKVEVFRNWEARTHEPVGMCSHNEATVDGMSFNRSRAERLSASHELFHQRFCAHQAARKEERGVCTGPLKRRLKNLDIHLRYPCD</sequence>
<reference evidence="2 3" key="2">
    <citation type="submission" date="2018-12" db="EMBL/GenBank/DDBJ databases">
        <title>Rhizobacter gummiphilus sp. nov., a rubber-degrading bacterium isolated from the soil of a botanical garden in Japan.</title>
        <authorList>
            <person name="Shunsuke S.S."/>
        </authorList>
    </citation>
    <scope>NUCLEOTIDE SEQUENCE [LARGE SCALE GENOMIC DNA]</scope>
    <source>
        <strain evidence="2 3">S-16</strain>
    </source>
</reference>
<evidence type="ECO:0000313" key="3">
    <source>
        <dbReference type="Proteomes" id="UP000267464"/>
    </source>
</evidence>
<evidence type="ECO:0000256" key="1">
    <source>
        <dbReference type="SAM" id="MobiDB-lite"/>
    </source>
</evidence>
<feature type="compositionally biased region" description="Basic and acidic residues" evidence="1">
    <location>
        <begin position="14"/>
        <end position="27"/>
    </location>
</feature>
<dbReference type="AlphaFoldDB" id="A0A3N7HHB7"/>
<dbReference type="EMBL" id="QUSW01000011">
    <property type="protein sequence ID" value="RQP21434.1"/>
    <property type="molecule type" value="Genomic_DNA"/>
</dbReference>
<reference evidence="2 3" key="1">
    <citation type="submission" date="2018-08" db="EMBL/GenBank/DDBJ databases">
        <authorList>
            <person name="Khan S.A."/>
            <person name="Jeon C.O."/>
            <person name="Chun B.H."/>
            <person name="Jeong S.E."/>
        </authorList>
    </citation>
    <scope>NUCLEOTIDE SEQUENCE [LARGE SCALE GENOMIC DNA]</scope>
    <source>
        <strain evidence="2 3">S-16</strain>
    </source>
</reference>
<accession>A0A3N7HHB7</accession>
<name>A0A3N7HHB7_9BURK</name>
<organism evidence="2 3">
    <name type="scientific">Piscinibacter terrae</name>
    <dbReference type="NCBI Taxonomy" id="2496871"/>
    <lineage>
        <taxon>Bacteria</taxon>
        <taxon>Pseudomonadati</taxon>
        <taxon>Pseudomonadota</taxon>
        <taxon>Betaproteobacteria</taxon>
        <taxon>Burkholderiales</taxon>
        <taxon>Sphaerotilaceae</taxon>
        <taxon>Piscinibacter</taxon>
    </lineage>
</organism>
<keyword evidence="3" id="KW-1185">Reference proteome</keyword>
<protein>
    <submittedName>
        <fullName evidence="2">Uncharacterized protein</fullName>
    </submittedName>
</protein>
<dbReference type="Proteomes" id="UP000267464">
    <property type="component" value="Unassembled WGS sequence"/>
</dbReference>
<comment type="caution">
    <text evidence="2">The sequence shown here is derived from an EMBL/GenBank/DDBJ whole genome shotgun (WGS) entry which is preliminary data.</text>
</comment>
<gene>
    <name evidence="2" type="ORF">DZC73_28580</name>
</gene>